<evidence type="ECO:0008006" key="4">
    <source>
        <dbReference type="Google" id="ProtNLM"/>
    </source>
</evidence>
<dbReference type="HOGENOM" id="CLU_1419149_0_0_7"/>
<evidence type="ECO:0000313" key="2">
    <source>
        <dbReference type="EMBL" id="ETW97218.1"/>
    </source>
</evidence>
<dbReference type="Pfam" id="PF12686">
    <property type="entry name" value="DUF3800"/>
    <property type="match status" value="1"/>
</dbReference>
<comment type="caution">
    <text evidence="2">The sequence shown here is derived from an EMBL/GenBank/DDBJ whole genome shotgun (WGS) entry which is preliminary data.</text>
</comment>
<evidence type="ECO:0000313" key="3">
    <source>
        <dbReference type="Proteomes" id="UP000019141"/>
    </source>
</evidence>
<protein>
    <recommendedName>
        <fullName evidence="4">DUF3800 domain-containing protein</fullName>
    </recommendedName>
</protein>
<reference evidence="2 3" key="1">
    <citation type="journal article" date="2014" name="Nature">
        <title>An environmental bacterial taxon with a large and distinct metabolic repertoire.</title>
        <authorList>
            <person name="Wilson M.C."/>
            <person name="Mori T."/>
            <person name="Ruckert C."/>
            <person name="Uria A.R."/>
            <person name="Helf M.J."/>
            <person name="Takada K."/>
            <person name="Gernert C."/>
            <person name="Steffens U.A."/>
            <person name="Heycke N."/>
            <person name="Schmitt S."/>
            <person name="Rinke C."/>
            <person name="Helfrich E.J."/>
            <person name="Brachmann A.O."/>
            <person name="Gurgui C."/>
            <person name="Wakimoto T."/>
            <person name="Kracht M."/>
            <person name="Crusemann M."/>
            <person name="Hentschel U."/>
            <person name="Abe I."/>
            <person name="Matsunaga S."/>
            <person name="Kalinowski J."/>
            <person name="Takeyama H."/>
            <person name="Piel J."/>
        </authorList>
    </citation>
    <scope>NUCLEOTIDE SEQUENCE [LARGE SCALE GENOMIC DNA]</scope>
    <source>
        <strain evidence="3">TSY1</strain>
    </source>
</reference>
<gene>
    <name evidence="2" type="ORF">ETSY1_23530</name>
</gene>
<organism evidence="2 3">
    <name type="scientific">Entotheonella factor</name>
    <dbReference type="NCBI Taxonomy" id="1429438"/>
    <lineage>
        <taxon>Bacteria</taxon>
        <taxon>Pseudomonadati</taxon>
        <taxon>Nitrospinota/Tectimicrobiota group</taxon>
        <taxon>Candidatus Tectimicrobiota</taxon>
        <taxon>Candidatus Entotheonellia</taxon>
        <taxon>Candidatus Entotheonellales</taxon>
        <taxon>Candidatus Entotheonellaceae</taxon>
        <taxon>Candidatus Entotheonella</taxon>
    </lineage>
</organism>
<dbReference type="InterPro" id="IPR024524">
    <property type="entry name" value="DUF3800"/>
</dbReference>
<dbReference type="Proteomes" id="UP000019141">
    <property type="component" value="Unassembled WGS sequence"/>
</dbReference>
<accession>W4LGJ3</accession>
<dbReference type="EMBL" id="AZHW01000691">
    <property type="protein sequence ID" value="ETW97218.1"/>
    <property type="molecule type" value="Genomic_DNA"/>
</dbReference>
<feature type="coiled-coil region" evidence="1">
    <location>
        <begin position="30"/>
        <end position="57"/>
    </location>
</feature>
<sequence>MSIPPIIRLHAYLDESGQDTLGLLFVVGAVVIDREEREELLEQLEALEMRSRKGRVKWSRARFTYRQNYVSDLANVTRLSGCLFIARYNETKAYNEMTADAAARAIQAKAEGDYRVRVVVDGLTAGEKRRFVRTLRGLNVRPDDVRGAREQSDAFIRLADALCGLVRDAEDKQSWAIQALSRLCRRGLVTDL</sequence>
<keyword evidence="3" id="KW-1185">Reference proteome</keyword>
<proteinExistence type="predicted"/>
<keyword evidence="1" id="KW-0175">Coiled coil</keyword>
<evidence type="ECO:0000256" key="1">
    <source>
        <dbReference type="SAM" id="Coils"/>
    </source>
</evidence>
<dbReference type="AlphaFoldDB" id="W4LGJ3"/>
<name>W4LGJ3_ENTF1</name>